<evidence type="ECO:0000313" key="18">
    <source>
        <dbReference type="EnsemblMetazoa" id="LLOJ000398-PA"/>
    </source>
</evidence>
<evidence type="ECO:0000259" key="16">
    <source>
        <dbReference type="PROSITE" id="PS50235"/>
    </source>
</evidence>
<dbReference type="PROSITE" id="PS50030">
    <property type="entry name" value="UBA"/>
    <property type="match status" value="1"/>
</dbReference>
<dbReference type="VEuPathDB" id="VectorBase:LLOJ000398"/>
<comment type="catalytic activity">
    <reaction evidence="1">
        <text>Thiol-dependent hydrolysis of ester, thioester, amide, peptide and isopeptide bonds formed by the C-terminal Gly of ubiquitin (a 76-residue protein attached to proteins as an intracellular targeting signal).</text>
        <dbReference type="EC" id="3.4.19.12"/>
    </reaction>
</comment>
<keyword evidence="10" id="KW-0788">Thiol protease</keyword>
<keyword evidence="5 13" id="KW-0479">Metal-binding</keyword>
<keyword evidence="6" id="KW-0677">Repeat</keyword>
<dbReference type="SMART" id="SM00165">
    <property type="entry name" value="UBA"/>
    <property type="match status" value="1"/>
</dbReference>
<dbReference type="InterPro" id="IPR041432">
    <property type="entry name" value="UBP13_Znf-UBP_var"/>
</dbReference>
<keyword evidence="4" id="KW-0645">Protease</keyword>
<evidence type="ECO:0000256" key="5">
    <source>
        <dbReference type="ARBA" id="ARBA00022723"/>
    </source>
</evidence>
<evidence type="ECO:0000259" key="15">
    <source>
        <dbReference type="PROSITE" id="PS50030"/>
    </source>
</evidence>
<evidence type="ECO:0000259" key="17">
    <source>
        <dbReference type="PROSITE" id="PS50271"/>
    </source>
</evidence>
<keyword evidence="19" id="KW-1185">Reference proteome</keyword>
<feature type="binding site" evidence="13">
    <location>
        <position position="194"/>
    </location>
    <ligand>
        <name>Zn(2+)</name>
        <dbReference type="ChEBI" id="CHEBI:29105"/>
    </ligand>
</feature>
<evidence type="ECO:0000256" key="2">
    <source>
        <dbReference type="ARBA" id="ARBA00009085"/>
    </source>
</evidence>
<dbReference type="Proteomes" id="UP000092461">
    <property type="component" value="Unassembled WGS sequence"/>
</dbReference>
<keyword evidence="9" id="KW-0378">Hydrolase</keyword>
<dbReference type="EMBL" id="AJWK01001572">
    <property type="status" value="NOT_ANNOTATED_CDS"/>
    <property type="molecule type" value="Genomic_DNA"/>
</dbReference>
<dbReference type="GO" id="GO:0008270">
    <property type="term" value="F:zinc ion binding"/>
    <property type="evidence" value="ECO:0007669"/>
    <property type="project" value="UniProtKB-KW"/>
</dbReference>
<evidence type="ECO:0000256" key="11">
    <source>
        <dbReference type="ARBA" id="ARBA00022833"/>
    </source>
</evidence>
<feature type="domain" description="UBP-type" evidence="17">
    <location>
        <begin position="167"/>
        <end position="276"/>
    </location>
</feature>
<feature type="binding site" evidence="12">
    <location>
        <position position="254"/>
    </location>
    <ligand>
        <name>substrate</name>
    </ligand>
</feature>
<dbReference type="PIRSF" id="PIRSF016308">
    <property type="entry name" value="UBP"/>
    <property type="match status" value="1"/>
</dbReference>
<sequence>MDDLQNHIARIRVPSSYDNIFKDECVFSFDTPESETGLYVCLNTFLGFGKDYVLGYYEKTKNAVFLHIRRFKTEIPPEGGGAEGPEKKITRLAIGIEGGFDPGAGKKYTYEDVYHVVVLPDFHMIPYSKNLPQPVVNSVTAILAADSAMKKVEKNSLTGTWDGEVRQVSACAKNLAQLDNGRRIPPSGWKCDKCDLTTNLWLNLTDGAVLCGRRFFDGSGGNDHAVLHYKETGYPLAVKLGTITSEGKGDVYSYEEDDMVEDPYLVQHLAHFGIKINQMEKTEKSMVELELDLNQRVGEWSLMCESGSNLIPISGPGCTGMQNLGNSCYLNSVMQVMFTIPDFVERFVTNADGIFSKYPNDPATDFNTQMAKLGVGLLSGKYSTPPNGVLEAEPPGISPAMFKALIGKDHPEFSTKLQQDAHEFYLHLVTTLEKFSRGQLNPADALKFSVEERVMCSASGKVRYSTRNEWSLPLQIPLHLAKNIPEIRAYEEKLAEAKKKGEKLDPNEAVRPQIPFAECLNAFTNEEIIDQFYSTAIKDKTKAKKITRLATMPDYLMIHFKKFTLNDDWSSQKLDVSIDVPEELDLSALRAEPRREGEELLPEIAGQPPPLPPMDELVLEQLVQMGFPLESCKKAIFFTKNTGVENATQWIMEHITDADFSDPFVPPGTDAPRSG</sequence>
<dbReference type="CDD" id="cd14294">
    <property type="entry name" value="UBA1_UBP5_like"/>
    <property type="match status" value="1"/>
</dbReference>
<dbReference type="CDD" id="cd02658">
    <property type="entry name" value="Peptidase_C19B"/>
    <property type="match status" value="1"/>
</dbReference>
<dbReference type="PANTHER" id="PTHR21646">
    <property type="entry name" value="UBIQUITIN CARBOXYL-TERMINAL HYDROLASE"/>
    <property type="match status" value="1"/>
</dbReference>
<dbReference type="EnsemblMetazoa" id="LLOJ000398-RA">
    <property type="protein sequence ID" value="LLOJ000398-PA"/>
    <property type="gene ID" value="LLOJ000398"/>
</dbReference>
<feature type="binding site" evidence="12">
    <location>
        <position position="257"/>
    </location>
    <ligand>
        <name>substrate</name>
    </ligand>
</feature>
<dbReference type="InterPro" id="IPR001607">
    <property type="entry name" value="Znf_UBP"/>
</dbReference>
<dbReference type="FunFam" id="3.30.40.10:FF:000026">
    <property type="entry name" value="Ubiquitin carboxyl-terminal hydrolase"/>
    <property type="match status" value="1"/>
</dbReference>
<feature type="binding site" evidence="12">
    <location>
        <begin position="213"/>
        <end position="216"/>
    </location>
    <ligand>
        <name>substrate</name>
    </ligand>
</feature>
<feature type="domain" description="USP" evidence="16">
    <location>
        <begin position="319"/>
        <end position="675"/>
    </location>
</feature>
<feature type="binding site" evidence="12">
    <location>
        <position position="201"/>
    </location>
    <ligand>
        <name>substrate</name>
    </ligand>
</feature>
<dbReference type="VEuPathDB" id="VectorBase:LLONM1_008398"/>
<evidence type="ECO:0000256" key="1">
    <source>
        <dbReference type="ARBA" id="ARBA00000707"/>
    </source>
</evidence>
<dbReference type="SUPFAM" id="SSF54001">
    <property type="entry name" value="Cysteine proteinases"/>
    <property type="match status" value="1"/>
</dbReference>
<protein>
    <recommendedName>
        <fullName evidence="3">ubiquitinyl hydrolase 1</fullName>
        <ecNumber evidence="3">3.4.19.12</ecNumber>
    </recommendedName>
</protein>
<dbReference type="EC" id="3.4.19.12" evidence="3"/>
<evidence type="ECO:0000313" key="19">
    <source>
        <dbReference type="Proteomes" id="UP000092461"/>
    </source>
</evidence>
<dbReference type="PROSITE" id="PS50271">
    <property type="entry name" value="ZF_UBP"/>
    <property type="match status" value="1"/>
</dbReference>
<dbReference type="SUPFAM" id="SSF57850">
    <property type="entry name" value="RING/U-box"/>
    <property type="match status" value="1"/>
</dbReference>
<dbReference type="PROSITE" id="PS00972">
    <property type="entry name" value="USP_1"/>
    <property type="match status" value="1"/>
</dbReference>
<dbReference type="AlphaFoldDB" id="A0A1B0C8X6"/>
<dbReference type="PANTHER" id="PTHR21646:SF10">
    <property type="entry name" value="UBIQUITIN CARBOXYL-TERMINAL HYDROLASE 14"/>
    <property type="match status" value="1"/>
</dbReference>
<dbReference type="Pfam" id="PF22562">
    <property type="entry name" value="UBA_7"/>
    <property type="match status" value="1"/>
</dbReference>
<dbReference type="Gene3D" id="3.90.70.10">
    <property type="entry name" value="Cysteine proteinases"/>
    <property type="match status" value="1"/>
</dbReference>
<feature type="binding site" evidence="13">
    <location>
        <position position="224"/>
    </location>
    <ligand>
        <name>Zn(2+)</name>
        <dbReference type="ChEBI" id="CHEBI:29105"/>
    </ligand>
</feature>
<dbReference type="SMART" id="SM00290">
    <property type="entry name" value="ZnF_UBP"/>
    <property type="match status" value="1"/>
</dbReference>
<proteinExistence type="inferred from homology"/>
<feature type="binding site" evidence="13">
    <location>
        <position position="191"/>
    </location>
    <ligand>
        <name>Zn(2+)</name>
        <dbReference type="ChEBI" id="CHEBI:29105"/>
    </ligand>
</feature>
<dbReference type="GO" id="GO:0004843">
    <property type="term" value="F:cysteine-type deubiquitinase activity"/>
    <property type="evidence" value="ECO:0007669"/>
    <property type="project" value="UniProtKB-EC"/>
</dbReference>
<reference evidence="18" key="1">
    <citation type="submission" date="2020-05" db="UniProtKB">
        <authorList>
            <consortium name="EnsemblMetazoa"/>
        </authorList>
    </citation>
    <scope>IDENTIFICATION</scope>
    <source>
        <strain evidence="18">Jacobina</strain>
    </source>
</reference>
<evidence type="ECO:0000256" key="13">
    <source>
        <dbReference type="PIRSR" id="PIRSR016308-3"/>
    </source>
</evidence>
<keyword evidence="7 14" id="KW-0863">Zinc-finger</keyword>
<evidence type="ECO:0000256" key="14">
    <source>
        <dbReference type="PROSITE-ProRule" id="PRU00502"/>
    </source>
</evidence>
<evidence type="ECO:0000256" key="3">
    <source>
        <dbReference type="ARBA" id="ARBA00012759"/>
    </source>
</evidence>
<keyword evidence="11 13" id="KW-0862">Zinc</keyword>
<dbReference type="Gene3D" id="1.10.8.10">
    <property type="entry name" value="DNA helicase RuvA subunit, C-terminal domain"/>
    <property type="match status" value="1"/>
</dbReference>
<accession>A0A1B0C8X6</accession>
<dbReference type="InterPro" id="IPR015940">
    <property type="entry name" value="UBA"/>
</dbReference>
<feature type="domain" description="UBA" evidence="15">
    <location>
        <begin position="613"/>
        <end position="654"/>
    </location>
</feature>
<dbReference type="InterPro" id="IPR001394">
    <property type="entry name" value="Peptidase_C19_UCH"/>
</dbReference>
<dbReference type="InterPro" id="IPR028889">
    <property type="entry name" value="USP"/>
</dbReference>
<dbReference type="InterPro" id="IPR013083">
    <property type="entry name" value="Znf_RING/FYVE/PHD"/>
</dbReference>
<evidence type="ECO:0000256" key="9">
    <source>
        <dbReference type="ARBA" id="ARBA00022801"/>
    </source>
</evidence>
<keyword evidence="8" id="KW-0833">Ubl conjugation pathway</keyword>
<feature type="binding site" evidence="13">
    <location>
        <position position="211"/>
    </location>
    <ligand>
        <name>Zn(2+)</name>
        <dbReference type="ChEBI" id="CHEBI:29105"/>
    </ligand>
</feature>
<name>A0A1B0C8X6_LUTLO</name>
<organism evidence="18 19">
    <name type="scientific">Lutzomyia longipalpis</name>
    <name type="common">Sand fly</name>
    <dbReference type="NCBI Taxonomy" id="7200"/>
    <lineage>
        <taxon>Eukaryota</taxon>
        <taxon>Metazoa</taxon>
        <taxon>Ecdysozoa</taxon>
        <taxon>Arthropoda</taxon>
        <taxon>Hexapoda</taxon>
        <taxon>Insecta</taxon>
        <taxon>Pterygota</taxon>
        <taxon>Neoptera</taxon>
        <taxon>Endopterygota</taxon>
        <taxon>Diptera</taxon>
        <taxon>Nematocera</taxon>
        <taxon>Psychodoidea</taxon>
        <taxon>Psychodidae</taxon>
        <taxon>Lutzomyia</taxon>
        <taxon>Lutzomyia</taxon>
    </lineage>
</organism>
<dbReference type="InterPro" id="IPR038765">
    <property type="entry name" value="Papain-like_cys_pep_sf"/>
</dbReference>
<dbReference type="InterPro" id="IPR018200">
    <property type="entry name" value="USP_CS"/>
</dbReference>
<comment type="similarity">
    <text evidence="2">Belongs to the peptidase C19 family.</text>
</comment>
<dbReference type="Pfam" id="PF17807">
    <property type="entry name" value="zf-UBP_var"/>
    <property type="match status" value="1"/>
</dbReference>
<evidence type="ECO:0000256" key="7">
    <source>
        <dbReference type="ARBA" id="ARBA00022771"/>
    </source>
</evidence>
<dbReference type="Pfam" id="PF00443">
    <property type="entry name" value="UCH"/>
    <property type="match status" value="1"/>
</dbReference>
<evidence type="ECO:0000256" key="10">
    <source>
        <dbReference type="ARBA" id="ARBA00022807"/>
    </source>
</evidence>
<dbReference type="Gene3D" id="3.30.40.10">
    <property type="entry name" value="Zinc/RING finger domain, C3HC4 (zinc finger)"/>
    <property type="match status" value="2"/>
</dbReference>
<dbReference type="Pfam" id="PF02148">
    <property type="entry name" value="zf-UBP"/>
    <property type="match status" value="1"/>
</dbReference>
<dbReference type="PROSITE" id="PS50235">
    <property type="entry name" value="USP_3"/>
    <property type="match status" value="1"/>
</dbReference>
<evidence type="ECO:0000256" key="6">
    <source>
        <dbReference type="ARBA" id="ARBA00022737"/>
    </source>
</evidence>
<evidence type="ECO:0000256" key="8">
    <source>
        <dbReference type="ARBA" id="ARBA00022786"/>
    </source>
</evidence>
<dbReference type="InterPro" id="IPR050185">
    <property type="entry name" value="Ub_carboxyl-term_hydrolase"/>
</dbReference>
<dbReference type="InterPro" id="IPR016652">
    <property type="entry name" value="Ubiquitinyl_hydrolase"/>
</dbReference>
<feature type="binding site" evidence="12">
    <location>
        <position position="252"/>
    </location>
    <ligand>
        <name>substrate</name>
    </ligand>
</feature>
<evidence type="ECO:0000256" key="12">
    <source>
        <dbReference type="PIRSR" id="PIRSR016308-2"/>
    </source>
</evidence>
<evidence type="ECO:0000256" key="4">
    <source>
        <dbReference type="ARBA" id="ARBA00022670"/>
    </source>
</evidence>
<dbReference type="GO" id="GO:0006508">
    <property type="term" value="P:proteolysis"/>
    <property type="evidence" value="ECO:0007669"/>
    <property type="project" value="UniProtKB-KW"/>
</dbReference>
<dbReference type="GO" id="GO:0016579">
    <property type="term" value="P:protein deubiquitination"/>
    <property type="evidence" value="ECO:0007669"/>
    <property type="project" value="InterPro"/>
</dbReference>